<dbReference type="Pfam" id="PF00106">
    <property type="entry name" value="adh_short"/>
    <property type="match status" value="1"/>
</dbReference>
<dbReference type="RefSeq" id="WP_090160314.1">
    <property type="nucleotide sequence ID" value="NZ_JAJATZ010000002.1"/>
</dbReference>
<dbReference type="PRINTS" id="PR00081">
    <property type="entry name" value="GDHRDH"/>
</dbReference>
<reference evidence="4" key="1">
    <citation type="submission" date="2021-10" db="EMBL/GenBank/DDBJ databases">
        <title>Loktanella gaetbuli sp. nov., isolated from a tidal flat.</title>
        <authorList>
            <person name="Park S."/>
            <person name="Yoon J.-H."/>
        </authorList>
    </citation>
    <scope>NUCLEOTIDE SEQUENCE</scope>
    <source>
        <strain evidence="4">TSTF-M6</strain>
    </source>
</reference>
<dbReference type="Gene3D" id="3.40.50.720">
    <property type="entry name" value="NAD(P)-binding Rossmann-like Domain"/>
    <property type="match status" value="1"/>
</dbReference>
<accession>A0ABS8BSF8</accession>
<dbReference type="InterPro" id="IPR002347">
    <property type="entry name" value="SDR_fam"/>
</dbReference>
<dbReference type="EMBL" id="JAJATZ010000002">
    <property type="protein sequence ID" value="MCB5198687.1"/>
    <property type="molecule type" value="Genomic_DNA"/>
</dbReference>
<keyword evidence="5" id="KW-1185">Reference proteome</keyword>
<gene>
    <name evidence="4" type="ORF">LGQ03_05495</name>
</gene>
<comment type="caution">
    <text evidence="4">The sequence shown here is derived from an EMBL/GenBank/DDBJ whole genome shotgun (WGS) entry which is preliminary data.</text>
</comment>
<dbReference type="PANTHER" id="PTHR43086:SF3">
    <property type="entry name" value="NADP-DEPENDENT 3-HYDROXY ACID DEHYDROGENASE YDFG"/>
    <property type="match status" value="1"/>
</dbReference>
<evidence type="ECO:0000256" key="1">
    <source>
        <dbReference type="ARBA" id="ARBA00006484"/>
    </source>
</evidence>
<dbReference type="PANTHER" id="PTHR43086">
    <property type="entry name" value="VERY-LONG-CHAIN 3-OXOOACYL-COA REDUCTASE"/>
    <property type="match status" value="1"/>
</dbReference>
<organism evidence="4 5">
    <name type="scientific">Loktanella gaetbuli</name>
    <dbReference type="NCBI Taxonomy" id="2881335"/>
    <lineage>
        <taxon>Bacteria</taxon>
        <taxon>Pseudomonadati</taxon>
        <taxon>Pseudomonadota</taxon>
        <taxon>Alphaproteobacteria</taxon>
        <taxon>Rhodobacterales</taxon>
        <taxon>Roseobacteraceae</taxon>
        <taxon>Loktanella</taxon>
    </lineage>
</organism>
<dbReference type="PIRSF" id="PIRSF000126">
    <property type="entry name" value="11-beta-HSD1"/>
    <property type="match status" value="1"/>
</dbReference>
<protein>
    <submittedName>
        <fullName evidence="4">SDR family NAD(P)-dependent oxidoreductase</fullName>
    </submittedName>
</protein>
<proteinExistence type="inferred from homology"/>
<evidence type="ECO:0000256" key="3">
    <source>
        <dbReference type="RuleBase" id="RU000363"/>
    </source>
</evidence>
<evidence type="ECO:0000313" key="4">
    <source>
        <dbReference type="EMBL" id="MCB5198687.1"/>
    </source>
</evidence>
<comment type="similarity">
    <text evidence="1 3">Belongs to the short-chain dehydrogenases/reductases (SDR) family.</text>
</comment>
<evidence type="ECO:0000256" key="2">
    <source>
        <dbReference type="ARBA" id="ARBA00023002"/>
    </source>
</evidence>
<name>A0ABS8BSF8_9RHOB</name>
<dbReference type="InterPro" id="IPR036291">
    <property type="entry name" value="NAD(P)-bd_dom_sf"/>
</dbReference>
<keyword evidence="2" id="KW-0560">Oxidoreductase</keyword>
<dbReference type="Proteomes" id="UP001138961">
    <property type="component" value="Unassembled WGS sequence"/>
</dbReference>
<dbReference type="SUPFAM" id="SSF51735">
    <property type="entry name" value="NAD(P)-binding Rossmann-fold domains"/>
    <property type="match status" value="1"/>
</dbReference>
<dbReference type="PRINTS" id="PR00080">
    <property type="entry name" value="SDRFAMILY"/>
</dbReference>
<sequence>MPNLALITGASSGIGMEFARYHASKGGDLIITARSADKLAALKAELEQAHAVSVQVIPVDLGADGGAQALLSQVGDAQVEVLINNAGFGGHGAHIERDLAAEHAMIDLNVKALMTLSHAIGADMAARGKGRILNVGSTAGMIPGPLQAVYFATKAFVRSYSLALAEELRRKGVTVTVLAPGYVETGFADAADLGGTGLVSGGGASAAEVAKFGYDAMVAGKLHVINEPKLSFALNWVLPLLPLRAVMANVRKMQEKRA</sequence>
<evidence type="ECO:0000313" key="5">
    <source>
        <dbReference type="Proteomes" id="UP001138961"/>
    </source>
</evidence>